<proteinExistence type="predicted"/>
<dbReference type="Proteomes" id="UP000193411">
    <property type="component" value="Unassembled WGS sequence"/>
</dbReference>
<organism evidence="2 3">
    <name type="scientific">Catenaria anguillulae PL171</name>
    <dbReference type="NCBI Taxonomy" id="765915"/>
    <lineage>
        <taxon>Eukaryota</taxon>
        <taxon>Fungi</taxon>
        <taxon>Fungi incertae sedis</taxon>
        <taxon>Blastocladiomycota</taxon>
        <taxon>Blastocladiomycetes</taxon>
        <taxon>Blastocladiales</taxon>
        <taxon>Catenariaceae</taxon>
        <taxon>Catenaria</taxon>
    </lineage>
</organism>
<protein>
    <submittedName>
        <fullName evidence="2">Uncharacterized protein</fullName>
    </submittedName>
</protein>
<sequence>MKLTPTLALLLLATSASLALADPDPNRERRAPAASVPATWGTKTIRGASVPFGQWELSTQCTHNQDQQSAIELDWDSTNLPSGSSVTLDVVARPGNKSKFPRDTFSFYVWADGKMLESSKGQGVCPSNKDPATCLTQDGVSRISSFPIPWGTKRLAILPVGGKCQQTLYRLKTKVPGTCGSDEFRIPTTKDGVRLVLPKDAKAACSTVNGGEAQLAHTDWHNIKQISSVAFDCLGPNGKALVATWNGDDFDLDAVQVFLGSDKTHTASVNEPDGTPSAPICATVREETFGQESSTNLRVVTRNQGMLREEAFKVCTDNGYGALYSPWNGAGTEYAKDKDLDEALAMIRAAAGNEGAAWIQTPDQGPHKGKCVALSIDENNSFDGPVTEEPKIKGDVVDQPCDAGRLTAVVCVKTGDAEIVRMLRSAE</sequence>
<dbReference type="OrthoDB" id="2289669at2759"/>
<evidence type="ECO:0000313" key="3">
    <source>
        <dbReference type="Proteomes" id="UP000193411"/>
    </source>
</evidence>
<feature type="chain" id="PRO_5013028268" evidence="1">
    <location>
        <begin position="22"/>
        <end position="427"/>
    </location>
</feature>
<accession>A0A1Y2HL58</accession>
<keyword evidence="1" id="KW-0732">Signal</keyword>
<evidence type="ECO:0000313" key="2">
    <source>
        <dbReference type="EMBL" id="ORZ35299.1"/>
    </source>
</evidence>
<name>A0A1Y2HL58_9FUNG</name>
<dbReference type="AlphaFoldDB" id="A0A1Y2HL58"/>
<reference evidence="2 3" key="1">
    <citation type="submission" date="2016-07" db="EMBL/GenBank/DDBJ databases">
        <title>Pervasive Adenine N6-methylation of Active Genes in Fungi.</title>
        <authorList>
            <consortium name="DOE Joint Genome Institute"/>
            <person name="Mondo S.J."/>
            <person name="Dannebaum R.O."/>
            <person name="Kuo R.C."/>
            <person name="Labutti K."/>
            <person name="Haridas S."/>
            <person name="Kuo A."/>
            <person name="Salamov A."/>
            <person name="Ahrendt S.R."/>
            <person name="Lipzen A."/>
            <person name="Sullivan W."/>
            <person name="Andreopoulos W.B."/>
            <person name="Clum A."/>
            <person name="Lindquist E."/>
            <person name="Daum C."/>
            <person name="Ramamoorthy G.K."/>
            <person name="Gryganskyi A."/>
            <person name="Culley D."/>
            <person name="Magnuson J.K."/>
            <person name="James T.Y."/>
            <person name="O'Malley M.A."/>
            <person name="Stajich J.E."/>
            <person name="Spatafora J.W."/>
            <person name="Visel A."/>
            <person name="Grigoriev I.V."/>
        </authorList>
    </citation>
    <scope>NUCLEOTIDE SEQUENCE [LARGE SCALE GENOMIC DNA]</scope>
    <source>
        <strain evidence="2 3">PL171</strain>
    </source>
</reference>
<keyword evidence="3" id="KW-1185">Reference proteome</keyword>
<gene>
    <name evidence="2" type="ORF">BCR44DRAFT_34237</name>
</gene>
<feature type="signal peptide" evidence="1">
    <location>
        <begin position="1"/>
        <end position="21"/>
    </location>
</feature>
<comment type="caution">
    <text evidence="2">The sequence shown here is derived from an EMBL/GenBank/DDBJ whole genome shotgun (WGS) entry which is preliminary data.</text>
</comment>
<evidence type="ECO:0000256" key="1">
    <source>
        <dbReference type="SAM" id="SignalP"/>
    </source>
</evidence>
<dbReference type="EMBL" id="MCFL01000023">
    <property type="protein sequence ID" value="ORZ35299.1"/>
    <property type="molecule type" value="Genomic_DNA"/>
</dbReference>